<feature type="region of interest" description="Disordered" evidence="3">
    <location>
        <begin position="1166"/>
        <end position="1200"/>
    </location>
</feature>
<feature type="active site" evidence="2">
    <location>
        <position position="116"/>
    </location>
</feature>
<evidence type="ECO:0000256" key="1">
    <source>
        <dbReference type="ARBA" id="ARBA00007447"/>
    </source>
</evidence>
<evidence type="ECO:0000256" key="2">
    <source>
        <dbReference type="PIRSR" id="PIRSR601461-1"/>
    </source>
</evidence>
<dbReference type="InterPro" id="IPR033121">
    <property type="entry name" value="PEPTIDASE_A1"/>
</dbReference>
<feature type="domain" description="GH16" evidence="5">
    <location>
        <begin position="479"/>
        <end position="794"/>
    </location>
</feature>
<comment type="caution">
    <text evidence="7">The sequence shown here is derived from an EMBL/GenBank/DDBJ whole genome shotgun (WGS) entry which is preliminary data.</text>
</comment>
<keyword evidence="8" id="KW-1185">Reference proteome</keyword>
<dbReference type="GO" id="GO:0004190">
    <property type="term" value="F:aspartic-type endopeptidase activity"/>
    <property type="evidence" value="ECO:0007669"/>
    <property type="project" value="InterPro"/>
</dbReference>
<dbReference type="InterPro" id="IPR000757">
    <property type="entry name" value="Beta-glucanase-like"/>
</dbReference>
<accession>A0A4U0TWT6</accession>
<evidence type="ECO:0000256" key="3">
    <source>
        <dbReference type="SAM" id="MobiDB-lite"/>
    </source>
</evidence>
<dbReference type="OrthoDB" id="15189at2759"/>
<comment type="similarity">
    <text evidence="1">Belongs to the peptidase A1 family.</text>
</comment>
<dbReference type="GO" id="GO:0006508">
    <property type="term" value="P:proteolysis"/>
    <property type="evidence" value="ECO:0007669"/>
    <property type="project" value="InterPro"/>
</dbReference>
<evidence type="ECO:0000259" key="6">
    <source>
        <dbReference type="PROSITE" id="PS51767"/>
    </source>
</evidence>
<dbReference type="PROSITE" id="PS51767">
    <property type="entry name" value="PEPTIDASE_A1"/>
    <property type="match status" value="1"/>
</dbReference>
<evidence type="ECO:0000259" key="5">
    <source>
        <dbReference type="PROSITE" id="PS51762"/>
    </source>
</evidence>
<dbReference type="InterPro" id="IPR013320">
    <property type="entry name" value="ConA-like_dom_sf"/>
</dbReference>
<dbReference type="Pfam" id="PF26113">
    <property type="entry name" value="GH16_XgeA"/>
    <property type="match status" value="1"/>
</dbReference>
<dbReference type="InterPro" id="IPR021109">
    <property type="entry name" value="Peptidase_aspartic_dom_sf"/>
</dbReference>
<dbReference type="Proteomes" id="UP000308549">
    <property type="component" value="Unassembled WGS sequence"/>
</dbReference>
<dbReference type="Gene3D" id="2.60.120.200">
    <property type="match status" value="1"/>
</dbReference>
<protein>
    <recommendedName>
        <fullName evidence="9">GH16 domain-containing protein</fullName>
    </recommendedName>
</protein>
<feature type="domain" description="Peptidase A1" evidence="6">
    <location>
        <begin position="100"/>
        <end position="456"/>
    </location>
</feature>
<dbReference type="PRINTS" id="PR00792">
    <property type="entry name" value="PEPSIN"/>
</dbReference>
<organism evidence="7 8">
    <name type="scientific">Salinomyces thailandicus</name>
    <dbReference type="NCBI Taxonomy" id="706561"/>
    <lineage>
        <taxon>Eukaryota</taxon>
        <taxon>Fungi</taxon>
        <taxon>Dikarya</taxon>
        <taxon>Ascomycota</taxon>
        <taxon>Pezizomycotina</taxon>
        <taxon>Dothideomycetes</taxon>
        <taxon>Dothideomycetidae</taxon>
        <taxon>Mycosphaerellales</taxon>
        <taxon>Teratosphaeriaceae</taxon>
        <taxon>Salinomyces</taxon>
    </lineage>
</organism>
<evidence type="ECO:0000256" key="4">
    <source>
        <dbReference type="SAM" id="SignalP"/>
    </source>
</evidence>
<feature type="signal peptide" evidence="4">
    <location>
        <begin position="1"/>
        <end position="16"/>
    </location>
</feature>
<dbReference type="CDD" id="cd05471">
    <property type="entry name" value="pepsin_like"/>
    <property type="match status" value="1"/>
</dbReference>
<dbReference type="PANTHER" id="PTHR47966:SF47">
    <property type="entry name" value="ENDOPEPTIDASE, PUTATIVE (AFU_ORTHOLOGUE AFUA_3G01220)-RELATED"/>
    <property type="match status" value="1"/>
</dbReference>
<dbReference type="InterPro" id="IPR034164">
    <property type="entry name" value="Pepsin-like_dom"/>
</dbReference>
<evidence type="ECO:0000313" key="7">
    <source>
        <dbReference type="EMBL" id="TKA26787.1"/>
    </source>
</evidence>
<evidence type="ECO:0000313" key="8">
    <source>
        <dbReference type="Proteomes" id="UP000308549"/>
    </source>
</evidence>
<feature type="compositionally biased region" description="Polar residues" evidence="3">
    <location>
        <begin position="814"/>
        <end position="830"/>
    </location>
</feature>
<reference evidence="7 8" key="1">
    <citation type="submission" date="2017-03" db="EMBL/GenBank/DDBJ databases">
        <title>Genomes of endolithic fungi from Antarctica.</title>
        <authorList>
            <person name="Coleine C."/>
            <person name="Masonjones S."/>
            <person name="Stajich J.E."/>
        </authorList>
    </citation>
    <scope>NUCLEOTIDE SEQUENCE [LARGE SCALE GENOMIC DNA]</scope>
    <source>
        <strain evidence="7 8">CCFEE 6315</strain>
    </source>
</reference>
<evidence type="ECO:0008006" key="9">
    <source>
        <dbReference type="Google" id="ProtNLM"/>
    </source>
</evidence>
<feature type="region of interest" description="Disordered" evidence="3">
    <location>
        <begin position="814"/>
        <end position="833"/>
    </location>
</feature>
<proteinExistence type="inferred from homology"/>
<dbReference type="CDD" id="cd02181">
    <property type="entry name" value="GH16_fungal_Lam16A_glucanase"/>
    <property type="match status" value="1"/>
</dbReference>
<name>A0A4U0TWT6_9PEZI</name>
<feature type="active site" evidence="2">
    <location>
        <position position="351"/>
    </location>
</feature>
<dbReference type="PANTHER" id="PTHR47966">
    <property type="entry name" value="BETA-SITE APP-CLEAVING ENZYME, ISOFORM A-RELATED"/>
    <property type="match status" value="1"/>
</dbReference>
<dbReference type="GO" id="GO:0000324">
    <property type="term" value="C:fungal-type vacuole"/>
    <property type="evidence" value="ECO:0007669"/>
    <property type="project" value="TreeGrafter"/>
</dbReference>
<dbReference type="Pfam" id="PF00026">
    <property type="entry name" value="Asp"/>
    <property type="match status" value="1"/>
</dbReference>
<dbReference type="SUPFAM" id="SSF49899">
    <property type="entry name" value="Concanavalin A-like lectins/glucanases"/>
    <property type="match status" value="1"/>
</dbReference>
<dbReference type="InterPro" id="IPR001461">
    <property type="entry name" value="Aspartic_peptidase_A1"/>
</dbReference>
<feature type="chain" id="PRO_5020775111" description="GH16 domain-containing protein" evidence="4">
    <location>
        <begin position="17"/>
        <end position="1302"/>
    </location>
</feature>
<gene>
    <name evidence="7" type="ORF">B0A50_04233</name>
</gene>
<dbReference type="GO" id="GO:0005975">
    <property type="term" value="P:carbohydrate metabolic process"/>
    <property type="evidence" value="ECO:0007669"/>
    <property type="project" value="InterPro"/>
</dbReference>
<sequence>MAGLFLFLGAAAALKATTNVPIVDDLLTVSRLPSAYNPSPLSELKVTNNVVQLKRAESYSLSAMYLQQLRRQAAGISEGGVSRATNGTVQMLSVEAGQVFLAPVTVGGQDFDVVIDSGSSDPWLVQSDFTCIDYQSGDVEDDGYCYFGTPYDKSVSNTYSPITDENFNISYADGEYLNGDMAYETFTMAGITVPSQTFGVVDYAAWFGDGYSSGLVGFAYRTLTSAYASTNPSADQPGASIKYNPLFVNMYTNQGVPPVFSLAIDRDPNAGGVMAIGGLPSVPHTPVFATTPIIPVGVNLSSGANVYEFYTIIIDGFALAANTTNTQFNPYPTTNPLKTSLQEPGTQSIVDSGTSLLYLANDVAESLAGLFNPPAVFDTDGRVWYVDCDATTPVFGVSVAGKVFYVNGADLVVPVSATDCIMGVQPNCGGLTILGDVWLKNVVAVFDVGAERMRFAAREFYGETVGVQAVMLLVALSAISGSAQDYFLQSFFSGPSFFNNFNFWNVGDPTFGYVHYLDRGDAEALGLINYTNPDTARWGVDTTRYLDPDANLGRPSLRLTSVQDWTHGLFILDLAHMPANVCGVWPAFWTVGTGVWPTTGEIDIIEFQNNLQDNIVAMHTSSSPNCSIAGSDQLGTLLTSDCASANSYTGCGSSVNELNNMGSSFNANGGGVYAMEWTSNAVKIWFFPRGQVPESITQATGTQGPDPRSFGKLPEANFQGSCDLDAHLSAQNLVFNIDFCGSFAGNTWQGDDCPMLDPANVWRSCNMYVAANPQAYTEVYWEVNYLKIFQTVPGAAVATPISLSSVVPAVSTSSIPSVSGNAEGRSSTPTMPFPINPTLMTTTISPLSTLATTSDTSQETAVVVVVTETITVSDADGEQIVRLETVTHHVSDDHPAASPRLADPTPVTGTATADTFTFCTSCADVDDVSIFAHQEIPRSMWDGHAPDHYPKAPLPLPLPPYDPTTPSPRARLAAHLPQDTGNIQKRHAEPQVLSGGDFNWCGTPGSSCSHKKLVYENGNNETKILVAQERSVHEESSVTRIRRAATVTTHSVTELSPIEPLLGSEDPFLEPGLPTVSTMSDLEAMPKIFSDEDLATVYVVVTYSYTVPSYTHQMFTYDPLAKRDETPEPQSTEMVKTVPDYTHTLSSYQPEFSDYTIISRSVATEMSTAPELDKRNKMSPTDEGPTDEGHASKTATVSTIPVPPHTCTPVVLVQSDGIQTPVGCAGLQEEDVPKLQHISAASTTETIFGTLPTEFFRVGAGPGVPVSELLDEEAVESGGASSLSCGVALRILCGFGVVGLLL</sequence>
<dbReference type="GO" id="GO:0004553">
    <property type="term" value="F:hydrolase activity, hydrolyzing O-glycosyl compounds"/>
    <property type="evidence" value="ECO:0007669"/>
    <property type="project" value="InterPro"/>
</dbReference>
<dbReference type="SUPFAM" id="SSF50630">
    <property type="entry name" value="Acid proteases"/>
    <property type="match status" value="1"/>
</dbReference>
<keyword evidence="4" id="KW-0732">Signal</keyword>
<dbReference type="Gene3D" id="2.40.70.10">
    <property type="entry name" value="Acid Proteases"/>
    <property type="match status" value="2"/>
</dbReference>
<dbReference type="PROSITE" id="PS51762">
    <property type="entry name" value="GH16_2"/>
    <property type="match status" value="1"/>
</dbReference>
<dbReference type="EMBL" id="NAJL01000026">
    <property type="protein sequence ID" value="TKA26787.1"/>
    <property type="molecule type" value="Genomic_DNA"/>
</dbReference>